<organism evidence="5 6">
    <name type="scientific">Raineya orbicola</name>
    <dbReference type="NCBI Taxonomy" id="2016530"/>
    <lineage>
        <taxon>Bacteria</taxon>
        <taxon>Pseudomonadati</taxon>
        <taxon>Bacteroidota</taxon>
        <taxon>Cytophagia</taxon>
        <taxon>Cytophagales</taxon>
        <taxon>Raineyaceae</taxon>
        <taxon>Raineya</taxon>
    </lineage>
</organism>
<gene>
    <name evidence="5" type="ORF">Rain11_1962</name>
</gene>
<dbReference type="PANTHER" id="PTHR46124:SF4">
    <property type="entry name" value="HYDROLASE TATD"/>
    <property type="match status" value="1"/>
</dbReference>
<dbReference type="FunFam" id="3.20.20.140:FF:000005">
    <property type="entry name" value="TatD family hydrolase"/>
    <property type="match status" value="1"/>
</dbReference>
<protein>
    <submittedName>
        <fullName evidence="5">Hydrolase, TatD family</fullName>
    </submittedName>
</protein>
<sequence>MFIKNSNFAVNLPETMIDTHAHLYLEEFSKDQPEVIAKAQDIGVEKIYLPNIDSRSIEAMLELEFRYPDFCVATMGLHPCSVKKDFEKELYIVEEWLGKRKFAAIGEMGTDLYWDKTFWQEQQEAFKIQAEWAKKYELPLIIHCRNSIDETISLLENLQENERPLKGIFHCFTGNLEQAQKIIDLGFYLGIGGVVTFKNGGLDKVLPHIDLEHLVLETDSPYLAPVPHRGKRNESSYLLLIAQKIAEMKSVSLDEIKSKTTQNAQKIFAF</sequence>
<dbReference type="AlphaFoldDB" id="A0A2N3IBE5"/>
<dbReference type="PANTHER" id="PTHR46124">
    <property type="entry name" value="D-AMINOACYL-TRNA DEACYLASE"/>
    <property type="match status" value="1"/>
</dbReference>
<feature type="binding site" evidence="4">
    <location>
        <position position="219"/>
    </location>
    <ligand>
        <name>a divalent metal cation</name>
        <dbReference type="ChEBI" id="CHEBI:60240"/>
        <label>1</label>
    </ligand>
</feature>
<evidence type="ECO:0000256" key="1">
    <source>
        <dbReference type="ARBA" id="ARBA00009275"/>
    </source>
</evidence>
<evidence type="ECO:0000256" key="2">
    <source>
        <dbReference type="ARBA" id="ARBA00022723"/>
    </source>
</evidence>
<name>A0A2N3IBE5_9BACT</name>
<dbReference type="InterPro" id="IPR001130">
    <property type="entry name" value="TatD-like"/>
</dbReference>
<keyword evidence="6" id="KW-1185">Reference proteome</keyword>
<dbReference type="InterPro" id="IPR018228">
    <property type="entry name" value="DNase_TatD-rel_CS"/>
</dbReference>
<dbReference type="GO" id="GO:0046872">
    <property type="term" value="F:metal ion binding"/>
    <property type="evidence" value="ECO:0007669"/>
    <property type="project" value="UniProtKB-KW"/>
</dbReference>
<feature type="binding site" evidence="4">
    <location>
        <position position="107"/>
    </location>
    <ligand>
        <name>a divalent metal cation</name>
        <dbReference type="ChEBI" id="CHEBI:60240"/>
        <label>1</label>
    </ligand>
</feature>
<evidence type="ECO:0000256" key="3">
    <source>
        <dbReference type="ARBA" id="ARBA00022801"/>
    </source>
</evidence>
<comment type="similarity">
    <text evidence="1">Belongs to the metallo-dependent hydrolases superfamily. TatD-type hydrolase family.</text>
</comment>
<evidence type="ECO:0000313" key="6">
    <source>
        <dbReference type="Proteomes" id="UP000233387"/>
    </source>
</evidence>
<dbReference type="Proteomes" id="UP000233387">
    <property type="component" value="Unassembled WGS sequence"/>
</dbReference>
<dbReference type="PROSITE" id="PS01091">
    <property type="entry name" value="TATD_3"/>
    <property type="match status" value="1"/>
</dbReference>
<dbReference type="RefSeq" id="WP_243390580.1">
    <property type="nucleotide sequence ID" value="NZ_NKXO01000032.1"/>
</dbReference>
<dbReference type="Pfam" id="PF01026">
    <property type="entry name" value="TatD_DNase"/>
    <property type="match status" value="1"/>
</dbReference>
<comment type="caution">
    <text evidence="5">The sequence shown here is derived from an EMBL/GenBank/DDBJ whole genome shotgun (WGS) entry which is preliminary data.</text>
</comment>
<feature type="binding site" evidence="4">
    <location>
        <position position="22"/>
    </location>
    <ligand>
        <name>a divalent metal cation</name>
        <dbReference type="ChEBI" id="CHEBI:60240"/>
        <label>1</label>
    </ligand>
</feature>
<accession>A0A2N3IBE5</accession>
<proteinExistence type="inferred from homology"/>
<dbReference type="CDD" id="cd01310">
    <property type="entry name" value="TatD_DNAse"/>
    <property type="match status" value="1"/>
</dbReference>
<keyword evidence="3 5" id="KW-0378">Hydrolase</keyword>
<dbReference type="PIRSF" id="PIRSF005902">
    <property type="entry name" value="DNase_TatD"/>
    <property type="match status" value="1"/>
</dbReference>
<dbReference type="GO" id="GO:0016788">
    <property type="term" value="F:hydrolase activity, acting on ester bonds"/>
    <property type="evidence" value="ECO:0007669"/>
    <property type="project" value="InterPro"/>
</dbReference>
<dbReference type="GO" id="GO:0005829">
    <property type="term" value="C:cytosol"/>
    <property type="evidence" value="ECO:0007669"/>
    <property type="project" value="TreeGrafter"/>
</dbReference>
<dbReference type="NCBIfam" id="TIGR00010">
    <property type="entry name" value="YchF/TatD family DNA exonuclease"/>
    <property type="match status" value="1"/>
</dbReference>
<feature type="binding site" evidence="4">
    <location>
        <position position="170"/>
    </location>
    <ligand>
        <name>a divalent metal cation</name>
        <dbReference type="ChEBI" id="CHEBI:60240"/>
        <label>2</label>
    </ligand>
</feature>
<dbReference type="EMBL" id="NKXO01000032">
    <property type="protein sequence ID" value="PKQ67617.1"/>
    <property type="molecule type" value="Genomic_DNA"/>
</dbReference>
<dbReference type="SUPFAM" id="SSF51556">
    <property type="entry name" value="Metallo-dependent hydrolases"/>
    <property type="match status" value="1"/>
</dbReference>
<feature type="binding site" evidence="4">
    <location>
        <position position="143"/>
    </location>
    <ligand>
        <name>a divalent metal cation</name>
        <dbReference type="ChEBI" id="CHEBI:60240"/>
        <label>2</label>
    </ligand>
</feature>
<dbReference type="Gene3D" id="3.20.20.140">
    <property type="entry name" value="Metal-dependent hydrolases"/>
    <property type="match status" value="1"/>
</dbReference>
<evidence type="ECO:0000313" key="5">
    <source>
        <dbReference type="EMBL" id="PKQ67617.1"/>
    </source>
</evidence>
<dbReference type="InterPro" id="IPR032466">
    <property type="entry name" value="Metal_Hydrolase"/>
</dbReference>
<dbReference type="GO" id="GO:0004536">
    <property type="term" value="F:DNA nuclease activity"/>
    <property type="evidence" value="ECO:0007669"/>
    <property type="project" value="InterPro"/>
</dbReference>
<reference evidence="5 6" key="1">
    <citation type="submission" date="2017-06" db="EMBL/GenBank/DDBJ databases">
        <title>Raineya orbicola gen. nov., sp. nov. a slightly thermophilic bacterium of the phylum Bacteroidetes and the description of Raineyaceae fam. nov.</title>
        <authorList>
            <person name="Albuquerque L."/>
            <person name="Polonia A.R.M."/>
            <person name="Barroso C."/>
            <person name="Froufe H.J.C."/>
            <person name="Lage O."/>
            <person name="Lobo-Da-Cunha A."/>
            <person name="Egas C."/>
            <person name="Da Costa M.S."/>
        </authorList>
    </citation>
    <scope>NUCLEOTIDE SEQUENCE [LARGE SCALE GENOMIC DNA]</scope>
    <source>
        <strain evidence="5 6">SPSPC-11</strain>
    </source>
</reference>
<keyword evidence="2 4" id="KW-0479">Metal-binding</keyword>
<feature type="binding site" evidence="4">
    <location>
        <position position="20"/>
    </location>
    <ligand>
        <name>a divalent metal cation</name>
        <dbReference type="ChEBI" id="CHEBI:60240"/>
        <label>1</label>
    </ligand>
</feature>
<dbReference type="InterPro" id="IPR015991">
    <property type="entry name" value="TatD/YcfH-like"/>
</dbReference>
<evidence type="ECO:0000256" key="4">
    <source>
        <dbReference type="PIRSR" id="PIRSR005902-1"/>
    </source>
</evidence>